<dbReference type="InterPro" id="IPR036890">
    <property type="entry name" value="HATPase_C_sf"/>
</dbReference>
<keyword evidence="4" id="KW-0418">Kinase</keyword>
<keyword evidence="6" id="KW-0902">Two-component regulatory system</keyword>
<dbReference type="PANTHER" id="PTHR43065">
    <property type="entry name" value="SENSOR HISTIDINE KINASE"/>
    <property type="match status" value="1"/>
</dbReference>
<dbReference type="Pfam" id="PF02518">
    <property type="entry name" value="HATPase_c"/>
    <property type="match status" value="1"/>
</dbReference>
<protein>
    <recommendedName>
        <fullName evidence="12">Histidine kinase</fullName>
    </recommendedName>
</protein>
<dbReference type="Gene3D" id="1.10.287.130">
    <property type="match status" value="1"/>
</dbReference>
<dbReference type="InterPro" id="IPR003594">
    <property type="entry name" value="HATPase_dom"/>
</dbReference>
<dbReference type="GO" id="GO:0006355">
    <property type="term" value="P:regulation of DNA-templated transcription"/>
    <property type="evidence" value="ECO:0007669"/>
    <property type="project" value="InterPro"/>
</dbReference>
<dbReference type="InterPro" id="IPR000700">
    <property type="entry name" value="PAS-assoc_C"/>
</dbReference>
<evidence type="ECO:0000256" key="3">
    <source>
        <dbReference type="ARBA" id="ARBA00022741"/>
    </source>
</evidence>
<dbReference type="SUPFAM" id="SSF55874">
    <property type="entry name" value="ATPase domain of HSP90 chaperone/DNA topoisomerase II/histidine kinase"/>
    <property type="match status" value="1"/>
</dbReference>
<feature type="domain" description="PAC" evidence="10">
    <location>
        <begin position="1"/>
        <end position="26"/>
    </location>
</feature>
<dbReference type="InterPro" id="IPR004358">
    <property type="entry name" value="Sig_transdc_His_kin-like_C"/>
</dbReference>
<dbReference type="SMART" id="SM00387">
    <property type="entry name" value="HATPase_c"/>
    <property type="match status" value="1"/>
</dbReference>
<keyword evidence="5" id="KW-0067">ATP-binding</keyword>
<dbReference type="AlphaFoldDB" id="X0T9T2"/>
<accession>X0T9T2</accession>
<dbReference type="SUPFAM" id="SSF47384">
    <property type="entry name" value="Homodimeric domain of signal transducing histidine kinase"/>
    <property type="match status" value="1"/>
</dbReference>
<dbReference type="InterPro" id="IPR005467">
    <property type="entry name" value="His_kinase_dom"/>
</dbReference>
<organism evidence="11">
    <name type="scientific">marine sediment metagenome</name>
    <dbReference type="NCBI Taxonomy" id="412755"/>
    <lineage>
        <taxon>unclassified sequences</taxon>
        <taxon>metagenomes</taxon>
        <taxon>ecological metagenomes</taxon>
    </lineage>
</organism>
<dbReference type="GO" id="GO:0000155">
    <property type="term" value="F:phosphorelay sensor kinase activity"/>
    <property type="evidence" value="ECO:0007669"/>
    <property type="project" value="InterPro"/>
</dbReference>
<dbReference type="SMART" id="SM00086">
    <property type="entry name" value="PAC"/>
    <property type="match status" value="1"/>
</dbReference>
<evidence type="ECO:0000259" key="9">
    <source>
        <dbReference type="PROSITE" id="PS50112"/>
    </source>
</evidence>
<feature type="domain" description="Histidine kinase" evidence="7">
    <location>
        <begin position="161"/>
        <end position="381"/>
    </location>
</feature>
<dbReference type="CDD" id="cd00130">
    <property type="entry name" value="PAS"/>
    <property type="match status" value="1"/>
</dbReference>
<evidence type="ECO:0000259" key="10">
    <source>
        <dbReference type="PROSITE" id="PS50113"/>
    </source>
</evidence>
<dbReference type="CDD" id="cd00075">
    <property type="entry name" value="HATPase"/>
    <property type="match status" value="1"/>
</dbReference>
<evidence type="ECO:0000313" key="11">
    <source>
        <dbReference type="EMBL" id="GAF72840.1"/>
    </source>
</evidence>
<dbReference type="PANTHER" id="PTHR43065:SF42">
    <property type="entry name" value="TWO-COMPONENT SENSOR PPRA"/>
    <property type="match status" value="1"/>
</dbReference>
<dbReference type="PROSITE" id="PS50113">
    <property type="entry name" value="PAC"/>
    <property type="match status" value="2"/>
</dbReference>
<dbReference type="SMART" id="SM00388">
    <property type="entry name" value="HisKA"/>
    <property type="match status" value="1"/>
</dbReference>
<keyword evidence="1" id="KW-0597">Phosphoprotein</keyword>
<dbReference type="SUPFAM" id="SSF52172">
    <property type="entry name" value="CheY-like"/>
    <property type="match status" value="1"/>
</dbReference>
<evidence type="ECO:0000259" key="7">
    <source>
        <dbReference type="PROSITE" id="PS50109"/>
    </source>
</evidence>
<proteinExistence type="predicted"/>
<evidence type="ECO:0000256" key="6">
    <source>
        <dbReference type="ARBA" id="ARBA00023012"/>
    </source>
</evidence>
<dbReference type="GO" id="GO:0005524">
    <property type="term" value="F:ATP binding"/>
    <property type="evidence" value="ECO:0007669"/>
    <property type="project" value="UniProtKB-KW"/>
</dbReference>
<feature type="domain" description="PAS" evidence="9">
    <location>
        <begin position="23"/>
        <end position="69"/>
    </location>
</feature>
<dbReference type="InterPro" id="IPR013767">
    <property type="entry name" value="PAS_fold"/>
</dbReference>
<evidence type="ECO:0000256" key="2">
    <source>
        <dbReference type="ARBA" id="ARBA00022679"/>
    </source>
</evidence>
<dbReference type="Gene3D" id="3.40.50.2300">
    <property type="match status" value="1"/>
</dbReference>
<feature type="domain" description="Response regulatory" evidence="8">
    <location>
        <begin position="404"/>
        <end position="463"/>
    </location>
</feature>
<sequence length="463" mass="51509">SGEVQGSFAFVTDITLRKQVQEELNRLAVAIEQAAESVFITDRNGTIQYVNPAFERLTGYSRKDAIGQNPRILKSGKHDALFYKQMWDTLTRGIAWHGRFINRKKEGSFYEADATISPVLDKSGKITNFVYIKRDVTREIELEKRLIHAQKMESIGILAGGIAHDFNNLLTIILGNIELAEDNIKPEVGISESLEEAEKASIQAQALTKQLITFSKGGVPVKKIGSIGNLAKETIDYSLSGSNVKCDFLISHDLWPVEFDEGQMKHAINNTIINAVESMPDEGTIDVRAENINITVEQGLPLPEGKYVKISIRDHGVGIPEKHLSKIFDPYFSTKEMGIQKGTGLGLATTYSIINRHDGHITVESEVGVGTTFTFFLPAHEKEIRELKPIETHKPEKPSIRTGRILVMDDEESIRKLSKKRLSVLGYESELAKDGAQAIELYKKSMDSGQPFDLVILDLTVKG</sequence>
<dbReference type="Gene3D" id="3.30.450.20">
    <property type="entry name" value="PAS domain"/>
    <property type="match status" value="1"/>
</dbReference>
<feature type="non-terminal residue" evidence="11">
    <location>
        <position position="463"/>
    </location>
</feature>
<dbReference type="Gene3D" id="3.30.565.10">
    <property type="entry name" value="Histidine kinase-like ATPase, C-terminal domain"/>
    <property type="match status" value="1"/>
</dbReference>
<keyword evidence="3" id="KW-0547">Nucleotide-binding</keyword>
<dbReference type="PRINTS" id="PR00344">
    <property type="entry name" value="BCTRLSENSOR"/>
</dbReference>
<dbReference type="PROSITE" id="PS50109">
    <property type="entry name" value="HIS_KIN"/>
    <property type="match status" value="1"/>
</dbReference>
<dbReference type="Pfam" id="PF00512">
    <property type="entry name" value="HisKA"/>
    <property type="match status" value="1"/>
</dbReference>
<evidence type="ECO:0000259" key="8">
    <source>
        <dbReference type="PROSITE" id="PS50110"/>
    </source>
</evidence>
<dbReference type="EMBL" id="BARS01004089">
    <property type="protein sequence ID" value="GAF72840.1"/>
    <property type="molecule type" value="Genomic_DNA"/>
</dbReference>
<name>X0T9T2_9ZZZZ</name>
<feature type="non-terminal residue" evidence="11">
    <location>
        <position position="1"/>
    </location>
</feature>
<evidence type="ECO:0000256" key="5">
    <source>
        <dbReference type="ARBA" id="ARBA00022840"/>
    </source>
</evidence>
<dbReference type="InterPro" id="IPR036097">
    <property type="entry name" value="HisK_dim/P_sf"/>
</dbReference>
<gene>
    <name evidence="11" type="ORF">S01H1_07969</name>
</gene>
<dbReference type="PROSITE" id="PS50110">
    <property type="entry name" value="RESPONSE_REGULATORY"/>
    <property type="match status" value="1"/>
</dbReference>
<dbReference type="CDD" id="cd00082">
    <property type="entry name" value="HisKA"/>
    <property type="match status" value="1"/>
</dbReference>
<reference evidence="11" key="1">
    <citation type="journal article" date="2014" name="Front. Microbiol.">
        <title>High frequency of phylogenetically diverse reductive dehalogenase-homologous genes in deep subseafloor sedimentary metagenomes.</title>
        <authorList>
            <person name="Kawai M."/>
            <person name="Futagami T."/>
            <person name="Toyoda A."/>
            <person name="Takaki Y."/>
            <person name="Nishi S."/>
            <person name="Hori S."/>
            <person name="Arai W."/>
            <person name="Tsubouchi T."/>
            <person name="Morono Y."/>
            <person name="Uchiyama I."/>
            <person name="Ito T."/>
            <person name="Fujiyama A."/>
            <person name="Inagaki F."/>
            <person name="Takami H."/>
        </authorList>
    </citation>
    <scope>NUCLEOTIDE SEQUENCE</scope>
    <source>
        <strain evidence="11">Expedition CK06-06</strain>
    </source>
</reference>
<dbReference type="InterPro" id="IPR001610">
    <property type="entry name" value="PAC"/>
</dbReference>
<dbReference type="Pfam" id="PF00989">
    <property type="entry name" value="PAS"/>
    <property type="match status" value="1"/>
</dbReference>
<evidence type="ECO:0000256" key="1">
    <source>
        <dbReference type="ARBA" id="ARBA00022553"/>
    </source>
</evidence>
<keyword evidence="2" id="KW-0808">Transferase</keyword>
<comment type="caution">
    <text evidence="11">The sequence shown here is derived from an EMBL/GenBank/DDBJ whole genome shotgun (WGS) entry which is preliminary data.</text>
</comment>
<dbReference type="InterPro" id="IPR011006">
    <property type="entry name" value="CheY-like_superfamily"/>
</dbReference>
<dbReference type="SUPFAM" id="SSF55785">
    <property type="entry name" value="PYP-like sensor domain (PAS domain)"/>
    <property type="match status" value="1"/>
</dbReference>
<dbReference type="NCBIfam" id="TIGR00229">
    <property type="entry name" value="sensory_box"/>
    <property type="match status" value="1"/>
</dbReference>
<dbReference type="PROSITE" id="PS50112">
    <property type="entry name" value="PAS"/>
    <property type="match status" value="1"/>
</dbReference>
<dbReference type="InterPro" id="IPR001789">
    <property type="entry name" value="Sig_transdc_resp-reg_receiver"/>
</dbReference>
<evidence type="ECO:0008006" key="12">
    <source>
        <dbReference type="Google" id="ProtNLM"/>
    </source>
</evidence>
<dbReference type="InterPro" id="IPR000014">
    <property type="entry name" value="PAS"/>
</dbReference>
<dbReference type="SMART" id="SM00091">
    <property type="entry name" value="PAS"/>
    <property type="match status" value="1"/>
</dbReference>
<feature type="domain" description="PAC" evidence="10">
    <location>
        <begin position="94"/>
        <end position="148"/>
    </location>
</feature>
<evidence type="ECO:0000256" key="4">
    <source>
        <dbReference type="ARBA" id="ARBA00022777"/>
    </source>
</evidence>
<dbReference type="InterPro" id="IPR003661">
    <property type="entry name" value="HisK_dim/P_dom"/>
</dbReference>
<dbReference type="InterPro" id="IPR035965">
    <property type="entry name" value="PAS-like_dom_sf"/>
</dbReference>